<dbReference type="SMART" id="SM01100">
    <property type="entry name" value="CRAL_TRIO_N"/>
    <property type="match status" value="3"/>
</dbReference>
<dbReference type="GeneID" id="108739686"/>
<dbReference type="PANTHER" id="PTHR10174:SF216">
    <property type="entry name" value="CRAL-TRIO DOMAIN-CONTAINING PROTEIN-RELATED"/>
    <property type="match status" value="1"/>
</dbReference>
<dbReference type="SUPFAM" id="SSF52087">
    <property type="entry name" value="CRAL/TRIO domain"/>
    <property type="match status" value="3"/>
</dbReference>
<dbReference type="AlphaFoldDB" id="A0A7F5R7D2"/>
<dbReference type="Gene3D" id="3.40.525.10">
    <property type="entry name" value="CRAL-TRIO lipid binding domain"/>
    <property type="match status" value="3"/>
</dbReference>
<gene>
    <name evidence="3" type="primary">LOC108739686</name>
</gene>
<dbReference type="GO" id="GO:1902936">
    <property type="term" value="F:phosphatidylinositol bisphosphate binding"/>
    <property type="evidence" value="ECO:0007669"/>
    <property type="project" value="TreeGrafter"/>
</dbReference>
<dbReference type="PROSITE" id="PS50191">
    <property type="entry name" value="CRAL_TRIO"/>
    <property type="match status" value="3"/>
</dbReference>
<dbReference type="Gene3D" id="1.20.5.1200">
    <property type="entry name" value="Alpha-tocopherol transfer"/>
    <property type="match status" value="2"/>
</dbReference>
<reference evidence="3" key="1">
    <citation type="submission" date="2025-08" db="UniProtKB">
        <authorList>
            <consortium name="RefSeq"/>
        </authorList>
    </citation>
    <scope>IDENTIFICATION</scope>
    <source>
        <tissue evidence="3">Entire body</tissue>
    </source>
</reference>
<sequence>MRVLPEDLQKIADEELNEDVNRIQEDLKHIKDWISKQPHLNARTDDHWLLTFLRGSKFSLQKTKEKLDFYYTVRGLCPELYSNRDPFLPEIQDVLKMGLFLPLPKTTSKSERVVLLKHKSQDPDKTKLADILKVNLMVLDIILNEDDNFTIAGSVIVQDVKDASLSYVAHSPIDVVKKFITAAQKGYPMRTKALYFLNIPSFFESMMSVFRMFLTEKNRKRIKIFNEKDVDKFYDEFERSIMPNEYGGDAGPFDDLAAEWKKKVESYRDWFIEDQKFCTNEKKRPGKPKTPDELFGVEGSFRKLNITKFNNFLMKMRKLSDDLQKIACEQLNEVVDRIPEDLQHIKDWLAKQPHISARTDNQWLLSFLRGCKYSLERTKEKIDYFYTIRGICPELFNNRDPFLPEIQEVLKSGTFIPLPTPLPTGERVFLMIDRGEKINITDQFKTSLMIMDILLNEDDNFTTAGIVSVHDLKQALLSKVVQAPPDIIKKFMTTNQKAYPLRQKAMHFLNIPSFFHSIMPLFNAFIPEKVQKRMKLYTENDLERFFEVIPKSILPKEYGGDAGPVQQIAAEWKKKVESYKDWFVEDGKYGTNEKKRPGKPKVTKFNNFLMKMRKLSDDLQKIACEQLNEVVDRIPEDLQHIKDWLAKQPHISARTDNQWLLSFLRGCKYSLERTKEKIDYFYTIRGICPELFNNRDPFLPEIQEVLKSGTFIPLPTPLPTGERVFLMIDRGEKINITDQFKTSLMIMDILLNEDDNFTTAGIVSVHDLKQALLSKVVQAPPDIIKKFMTTNQKAYPLRQKAMHFLNIPSFFHSIMPLFNAFIPEKVQKRMKLYTENDLERFFEVIPKSILPKEYGGDAGPVQQIAAEWKKKVESYKDWFVEDGKYGTNEKKRPGKPKTSDDIFGLEGSFRKLNID</sequence>
<dbReference type="PRINTS" id="PR00180">
    <property type="entry name" value="CRETINALDHBP"/>
</dbReference>
<dbReference type="CDD" id="cd00170">
    <property type="entry name" value="SEC14"/>
    <property type="match status" value="3"/>
</dbReference>
<feature type="domain" description="CRAL-TRIO" evidence="1">
    <location>
        <begin position="88"/>
        <end position="254"/>
    </location>
</feature>
<feature type="domain" description="CRAL-TRIO" evidence="1">
    <location>
        <begin position="699"/>
        <end position="862"/>
    </location>
</feature>
<dbReference type="Proteomes" id="UP000192223">
    <property type="component" value="Unplaced"/>
</dbReference>
<evidence type="ECO:0000313" key="2">
    <source>
        <dbReference type="Proteomes" id="UP000192223"/>
    </source>
</evidence>
<dbReference type="InParanoid" id="A0A7F5R7D2"/>
<evidence type="ECO:0000259" key="1">
    <source>
        <dbReference type="PROSITE" id="PS50191"/>
    </source>
</evidence>
<dbReference type="GO" id="GO:0016020">
    <property type="term" value="C:membrane"/>
    <property type="evidence" value="ECO:0007669"/>
    <property type="project" value="TreeGrafter"/>
</dbReference>
<dbReference type="PANTHER" id="PTHR10174">
    <property type="entry name" value="ALPHA-TOCOPHEROL TRANSFER PROTEIN-RELATED"/>
    <property type="match status" value="1"/>
</dbReference>
<dbReference type="SMART" id="SM00516">
    <property type="entry name" value="SEC14"/>
    <property type="match status" value="3"/>
</dbReference>
<accession>A0A7F5R7D2</accession>
<dbReference type="InterPro" id="IPR001251">
    <property type="entry name" value="CRAL-TRIO_dom"/>
</dbReference>
<proteinExistence type="predicted"/>
<dbReference type="KEGG" id="apln:108739686"/>
<name>A0A7F5R7D2_AGRPL</name>
<dbReference type="Gene3D" id="1.10.8.20">
    <property type="entry name" value="N-terminal domain of phosphatidylinositol transfer protein sec14p"/>
    <property type="match status" value="3"/>
</dbReference>
<organism evidence="2 3">
    <name type="scientific">Agrilus planipennis</name>
    <name type="common">Emerald ash borer</name>
    <name type="synonym">Agrilus marcopoli</name>
    <dbReference type="NCBI Taxonomy" id="224129"/>
    <lineage>
        <taxon>Eukaryota</taxon>
        <taxon>Metazoa</taxon>
        <taxon>Ecdysozoa</taxon>
        <taxon>Arthropoda</taxon>
        <taxon>Hexapoda</taxon>
        <taxon>Insecta</taxon>
        <taxon>Pterygota</taxon>
        <taxon>Neoptera</taxon>
        <taxon>Endopterygota</taxon>
        <taxon>Coleoptera</taxon>
        <taxon>Polyphaga</taxon>
        <taxon>Elateriformia</taxon>
        <taxon>Buprestoidea</taxon>
        <taxon>Buprestidae</taxon>
        <taxon>Agrilinae</taxon>
        <taxon>Agrilus</taxon>
    </lineage>
</organism>
<dbReference type="Pfam" id="PF00650">
    <property type="entry name" value="CRAL_TRIO"/>
    <property type="match status" value="3"/>
</dbReference>
<protein>
    <submittedName>
        <fullName evidence="3">Uncharacterized protein LOC108739686</fullName>
    </submittedName>
</protein>
<dbReference type="InterPro" id="IPR011074">
    <property type="entry name" value="CRAL/TRIO_N_dom"/>
</dbReference>
<keyword evidence="2" id="KW-1185">Reference proteome</keyword>
<dbReference type="InterPro" id="IPR036865">
    <property type="entry name" value="CRAL-TRIO_dom_sf"/>
</dbReference>
<dbReference type="OrthoDB" id="6682367at2759"/>
<feature type="domain" description="CRAL-TRIO" evidence="1">
    <location>
        <begin position="403"/>
        <end position="566"/>
    </location>
</feature>
<evidence type="ECO:0000313" key="3">
    <source>
        <dbReference type="RefSeq" id="XP_025831870.1"/>
    </source>
</evidence>
<dbReference type="SUPFAM" id="SSF46938">
    <property type="entry name" value="CRAL/TRIO N-terminal domain"/>
    <property type="match status" value="3"/>
</dbReference>
<dbReference type="RefSeq" id="XP_025831870.1">
    <property type="nucleotide sequence ID" value="XM_025976085.1"/>
</dbReference>
<dbReference type="InterPro" id="IPR036273">
    <property type="entry name" value="CRAL/TRIO_N_dom_sf"/>
</dbReference>